<evidence type="ECO:0000256" key="8">
    <source>
        <dbReference type="ARBA" id="ARBA00023065"/>
    </source>
</evidence>
<evidence type="ECO:0000256" key="4">
    <source>
        <dbReference type="ARBA" id="ARBA00022496"/>
    </source>
</evidence>
<evidence type="ECO:0000256" key="6">
    <source>
        <dbReference type="ARBA" id="ARBA00022840"/>
    </source>
</evidence>
<dbReference type="PANTHER" id="PTHR42771:SF2">
    <property type="entry name" value="IRON(3+)-HYDROXAMATE IMPORT ATP-BINDING PROTEIN FHUC"/>
    <property type="match status" value="1"/>
</dbReference>
<comment type="subcellular location">
    <subcellularLocation>
        <location evidence="1">Cell membrane</location>
        <topology evidence="1">Peripheral membrane protein</topology>
    </subcellularLocation>
</comment>
<dbReference type="SUPFAM" id="SSF52540">
    <property type="entry name" value="P-loop containing nucleoside triphosphate hydrolases"/>
    <property type="match status" value="1"/>
</dbReference>
<protein>
    <submittedName>
        <fullName evidence="11">ABC transporter ATP-binding protein</fullName>
    </submittedName>
</protein>
<dbReference type="InterPro" id="IPR003439">
    <property type="entry name" value="ABC_transporter-like_ATP-bd"/>
</dbReference>
<dbReference type="GO" id="GO:0005886">
    <property type="term" value="C:plasma membrane"/>
    <property type="evidence" value="ECO:0007669"/>
    <property type="project" value="UniProtKB-SubCell"/>
</dbReference>
<keyword evidence="2" id="KW-0813">Transport</keyword>
<dbReference type="AlphaFoldDB" id="A0A7G7CSJ9"/>
<dbReference type="GO" id="GO:0006826">
    <property type="term" value="P:iron ion transport"/>
    <property type="evidence" value="ECO:0007669"/>
    <property type="project" value="UniProtKB-KW"/>
</dbReference>
<evidence type="ECO:0000256" key="3">
    <source>
        <dbReference type="ARBA" id="ARBA00022475"/>
    </source>
</evidence>
<keyword evidence="4" id="KW-0410">Iron transport</keyword>
<dbReference type="EMBL" id="CP059404">
    <property type="protein sequence ID" value="QNE90565.1"/>
    <property type="molecule type" value="Genomic_DNA"/>
</dbReference>
<dbReference type="InterPro" id="IPR003593">
    <property type="entry name" value="AAA+_ATPase"/>
</dbReference>
<keyword evidence="9" id="KW-0472">Membrane</keyword>
<keyword evidence="6 11" id="KW-0067">ATP-binding</keyword>
<dbReference type="GO" id="GO:0005524">
    <property type="term" value="F:ATP binding"/>
    <property type="evidence" value="ECO:0007669"/>
    <property type="project" value="UniProtKB-KW"/>
</dbReference>
<dbReference type="Gene3D" id="3.40.50.300">
    <property type="entry name" value="P-loop containing nucleotide triphosphate hydrolases"/>
    <property type="match status" value="1"/>
</dbReference>
<proteinExistence type="predicted"/>
<dbReference type="CDD" id="cd03214">
    <property type="entry name" value="ABC_Iron-Siderophores_B12_Hemin"/>
    <property type="match status" value="1"/>
</dbReference>
<dbReference type="FunFam" id="3.40.50.300:FF:000134">
    <property type="entry name" value="Iron-enterobactin ABC transporter ATP-binding protein"/>
    <property type="match status" value="1"/>
</dbReference>
<keyword evidence="5" id="KW-0547">Nucleotide-binding</keyword>
<evidence type="ECO:0000256" key="2">
    <source>
        <dbReference type="ARBA" id="ARBA00022448"/>
    </source>
</evidence>
<dbReference type="SMART" id="SM00382">
    <property type="entry name" value="AAA"/>
    <property type="match status" value="1"/>
</dbReference>
<keyword evidence="3" id="KW-1003">Cell membrane</keyword>
<dbReference type="InterPro" id="IPR051535">
    <property type="entry name" value="Siderophore_ABC-ATPase"/>
</dbReference>
<dbReference type="PROSITE" id="PS00211">
    <property type="entry name" value="ABC_TRANSPORTER_1"/>
    <property type="match status" value="1"/>
</dbReference>
<dbReference type="InterPro" id="IPR027417">
    <property type="entry name" value="P-loop_NTPase"/>
</dbReference>
<evidence type="ECO:0000256" key="9">
    <source>
        <dbReference type="ARBA" id="ARBA00023136"/>
    </source>
</evidence>
<keyword evidence="12" id="KW-1185">Reference proteome</keyword>
<evidence type="ECO:0000313" key="11">
    <source>
        <dbReference type="EMBL" id="QNE90565.1"/>
    </source>
</evidence>
<dbReference type="InterPro" id="IPR017871">
    <property type="entry name" value="ABC_transporter-like_CS"/>
</dbReference>
<evidence type="ECO:0000256" key="7">
    <source>
        <dbReference type="ARBA" id="ARBA00023004"/>
    </source>
</evidence>
<accession>A0A7G7CSJ9</accession>
<evidence type="ECO:0000256" key="1">
    <source>
        <dbReference type="ARBA" id="ARBA00004202"/>
    </source>
</evidence>
<name>A0A7G7CSJ9_9CORY</name>
<gene>
    <name evidence="11" type="ORF">H0194_07100</name>
</gene>
<dbReference type="Proteomes" id="UP000515743">
    <property type="component" value="Chromosome"/>
</dbReference>
<keyword evidence="7" id="KW-0408">Iron</keyword>
<sequence length="267" mass="28309">MTSGLPVAIDAVRAGYRGGPTIVGKHDPVTLHAQPGTVTCLLGPNGCGKSTLLKTVNHLLAPSAGEVRVGEKAVAAMKPREIAQHVALLPQSPVAPEGLLVYELVSRGRHPHRGRFGGNGPQDLAAIEAALDATDTALLAETPVEQLSGGQRQRVWLAMALAQEAPVLLLDEPTTYLDPAHAMDMLELARAQARAGRTVIMVLHDVMLAGQYSDELVLMHDGFIHATGAPKDVLTPTNLKEVYGMDAEVWDDAVSPVIVPRGRPPRP</sequence>
<dbReference type="PANTHER" id="PTHR42771">
    <property type="entry name" value="IRON(3+)-HYDROXAMATE IMPORT ATP-BINDING PROTEIN FHUC"/>
    <property type="match status" value="1"/>
</dbReference>
<evidence type="ECO:0000256" key="5">
    <source>
        <dbReference type="ARBA" id="ARBA00022741"/>
    </source>
</evidence>
<dbReference type="PROSITE" id="PS50893">
    <property type="entry name" value="ABC_TRANSPORTER_2"/>
    <property type="match status" value="1"/>
</dbReference>
<evidence type="ECO:0000313" key="12">
    <source>
        <dbReference type="Proteomes" id="UP000515743"/>
    </source>
</evidence>
<organism evidence="11 12">
    <name type="scientific">Corynebacterium incognita</name>
    <dbReference type="NCBI Taxonomy" id="2754725"/>
    <lineage>
        <taxon>Bacteria</taxon>
        <taxon>Bacillati</taxon>
        <taxon>Actinomycetota</taxon>
        <taxon>Actinomycetes</taxon>
        <taxon>Mycobacteriales</taxon>
        <taxon>Corynebacteriaceae</taxon>
        <taxon>Corynebacterium</taxon>
    </lineage>
</organism>
<feature type="domain" description="ABC transporter" evidence="10">
    <location>
        <begin position="7"/>
        <end position="246"/>
    </location>
</feature>
<dbReference type="GO" id="GO:0016887">
    <property type="term" value="F:ATP hydrolysis activity"/>
    <property type="evidence" value="ECO:0007669"/>
    <property type="project" value="InterPro"/>
</dbReference>
<reference evidence="11 12" key="1">
    <citation type="submission" date="2020-07" db="EMBL/GenBank/DDBJ databases">
        <title>Complete genome and description of Corynebacterium incognita strain Marseille-Q3630 sp. nov.</title>
        <authorList>
            <person name="Boxberger M."/>
        </authorList>
    </citation>
    <scope>NUCLEOTIDE SEQUENCE [LARGE SCALE GENOMIC DNA]</scope>
    <source>
        <strain evidence="11 12">Marseille-Q3630</strain>
    </source>
</reference>
<dbReference type="KEGG" id="cik:H0194_07100"/>
<evidence type="ECO:0000259" key="10">
    <source>
        <dbReference type="PROSITE" id="PS50893"/>
    </source>
</evidence>
<keyword evidence="8" id="KW-0406">Ion transport</keyword>
<dbReference type="Pfam" id="PF00005">
    <property type="entry name" value="ABC_tran"/>
    <property type="match status" value="1"/>
</dbReference>